<protein>
    <submittedName>
        <fullName evidence="2">Uncharacterized protein</fullName>
    </submittedName>
</protein>
<evidence type="ECO:0000313" key="2">
    <source>
        <dbReference type="EMBL" id="SDS27561.1"/>
    </source>
</evidence>
<dbReference type="AlphaFoldDB" id="A0A1H1QVL4"/>
<keyword evidence="3" id="KW-1185">Reference proteome</keyword>
<evidence type="ECO:0000313" key="3">
    <source>
        <dbReference type="Proteomes" id="UP000243904"/>
    </source>
</evidence>
<feature type="compositionally biased region" description="Low complexity" evidence="1">
    <location>
        <begin position="58"/>
        <end position="74"/>
    </location>
</feature>
<organism evidence="2 3">
    <name type="scientific">Bradyrhizobium canariense</name>
    <dbReference type="NCBI Taxonomy" id="255045"/>
    <lineage>
        <taxon>Bacteria</taxon>
        <taxon>Pseudomonadati</taxon>
        <taxon>Pseudomonadota</taxon>
        <taxon>Alphaproteobacteria</taxon>
        <taxon>Hyphomicrobiales</taxon>
        <taxon>Nitrobacteraceae</taxon>
        <taxon>Bradyrhizobium</taxon>
    </lineage>
</organism>
<name>A0A1H1QVL4_9BRAD</name>
<evidence type="ECO:0000256" key="1">
    <source>
        <dbReference type="SAM" id="MobiDB-lite"/>
    </source>
</evidence>
<accession>A0A1H1QVL4</accession>
<reference evidence="3" key="1">
    <citation type="submission" date="2016-10" db="EMBL/GenBank/DDBJ databases">
        <authorList>
            <person name="Varghese N."/>
            <person name="Submissions S."/>
        </authorList>
    </citation>
    <scope>NUCLEOTIDE SEQUENCE [LARGE SCALE GENOMIC DNA]</scope>
    <source>
        <strain evidence="3">GAS369</strain>
    </source>
</reference>
<sequence>MPYSVSGTDVRGVSTVNRKTPELALRKARELSKRGCYDIRITTPEGRIYHSSEFADLPRTPVTRRSSPRQLPTS</sequence>
<proteinExistence type="predicted"/>
<gene>
    <name evidence="2" type="ORF">SAMN05444158_1553</name>
</gene>
<dbReference type="Proteomes" id="UP000243904">
    <property type="component" value="Chromosome I"/>
</dbReference>
<dbReference type="EMBL" id="LT629750">
    <property type="protein sequence ID" value="SDS27561.1"/>
    <property type="molecule type" value="Genomic_DNA"/>
</dbReference>
<feature type="region of interest" description="Disordered" evidence="1">
    <location>
        <begin position="52"/>
        <end position="74"/>
    </location>
</feature>